<dbReference type="NCBIfam" id="TIGR04294">
    <property type="entry name" value="pre_pil_HX9DG"/>
    <property type="match status" value="1"/>
</dbReference>
<dbReference type="InterPro" id="IPR012902">
    <property type="entry name" value="N_methyl_site"/>
</dbReference>
<dbReference type="PANTHER" id="PTHR30093">
    <property type="entry name" value="GENERAL SECRETION PATHWAY PROTEIN G"/>
    <property type="match status" value="1"/>
</dbReference>
<dbReference type="KEGG" id="ftj:FTUN_8232"/>
<dbReference type="Gene3D" id="3.30.700.10">
    <property type="entry name" value="Glycoprotein, Type 4 Pilin"/>
    <property type="match status" value="1"/>
</dbReference>
<dbReference type="EMBL" id="CP053452">
    <property type="protein sequence ID" value="QJX00600.1"/>
    <property type="molecule type" value="Genomic_DNA"/>
</dbReference>
<keyword evidence="1" id="KW-0472">Membrane</keyword>
<gene>
    <name evidence="3" type="ORF">FTUN_8232</name>
</gene>
<dbReference type="NCBIfam" id="TIGR02532">
    <property type="entry name" value="IV_pilin_GFxxxE"/>
    <property type="match status" value="1"/>
</dbReference>
<evidence type="ECO:0000313" key="3">
    <source>
        <dbReference type="EMBL" id="QJX00600.1"/>
    </source>
</evidence>
<dbReference type="InterPro" id="IPR011453">
    <property type="entry name" value="DUF1559"/>
</dbReference>
<dbReference type="Pfam" id="PF07963">
    <property type="entry name" value="N_methyl"/>
    <property type="match status" value="1"/>
</dbReference>
<dbReference type="Pfam" id="PF07596">
    <property type="entry name" value="SBP_bac_10"/>
    <property type="match status" value="1"/>
</dbReference>
<dbReference type="Proteomes" id="UP000503447">
    <property type="component" value="Chromosome"/>
</dbReference>
<feature type="domain" description="DUF1559" evidence="2">
    <location>
        <begin position="70"/>
        <end position="357"/>
    </location>
</feature>
<dbReference type="SUPFAM" id="SSF54523">
    <property type="entry name" value="Pili subunits"/>
    <property type="match status" value="1"/>
</dbReference>
<feature type="transmembrane region" description="Helical" evidence="1">
    <location>
        <begin position="45"/>
        <end position="69"/>
    </location>
</feature>
<dbReference type="InterPro" id="IPR027558">
    <property type="entry name" value="Pre_pil_HX9DG_C"/>
</dbReference>
<evidence type="ECO:0000259" key="2">
    <source>
        <dbReference type="Pfam" id="PF07596"/>
    </source>
</evidence>
<dbReference type="AlphaFoldDB" id="A0A6M5Z2H1"/>
<dbReference type="PANTHER" id="PTHR30093:SF2">
    <property type="entry name" value="TYPE II SECRETION SYSTEM PROTEIN H"/>
    <property type="match status" value="1"/>
</dbReference>
<organism evidence="3 4">
    <name type="scientific">Frigoriglobus tundricola</name>
    <dbReference type="NCBI Taxonomy" id="2774151"/>
    <lineage>
        <taxon>Bacteria</taxon>
        <taxon>Pseudomonadati</taxon>
        <taxon>Planctomycetota</taxon>
        <taxon>Planctomycetia</taxon>
        <taxon>Gemmatales</taxon>
        <taxon>Gemmataceae</taxon>
        <taxon>Frigoriglobus</taxon>
    </lineage>
</organism>
<name>A0A6M5Z2H1_9BACT</name>
<evidence type="ECO:0000313" key="4">
    <source>
        <dbReference type="Proteomes" id="UP000503447"/>
    </source>
</evidence>
<dbReference type="InterPro" id="IPR045584">
    <property type="entry name" value="Pilin-like"/>
</dbReference>
<keyword evidence="1" id="KW-0812">Transmembrane</keyword>
<proteinExistence type="predicted"/>
<dbReference type="PROSITE" id="PS00409">
    <property type="entry name" value="PROKAR_NTER_METHYL"/>
    <property type="match status" value="1"/>
</dbReference>
<reference evidence="4" key="1">
    <citation type="submission" date="2020-05" db="EMBL/GenBank/DDBJ databases">
        <title>Frigoriglobus tundricola gen. nov., sp. nov., a psychrotolerant cellulolytic planctomycete of the family Gemmataceae with two divergent copies of 16S rRNA gene.</title>
        <authorList>
            <person name="Kulichevskaya I.S."/>
            <person name="Ivanova A.A."/>
            <person name="Naumoff D.G."/>
            <person name="Beletsky A.V."/>
            <person name="Rijpstra W.I.C."/>
            <person name="Sinninghe Damste J.S."/>
            <person name="Mardanov A.V."/>
            <person name="Ravin N.V."/>
            <person name="Dedysh S.N."/>
        </authorList>
    </citation>
    <scope>NUCLEOTIDE SEQUENCE [LARGE SCALE GENOMIC DNA]</scope>
    <source>
        <strain evidence="4">PL17</strain>
    </source>
</reference>
<sequence>MPASRSCFCPGPRLFIPALVCGILLFTMAFVMGKDGFMCSRIRSGFTLIELLVVIAIIAILIGLLLPAVQKVREAAARMKCSNNLKQIALANMNYESTNGTFLPGVSRTGCCWGTWQVPILPYIEQTNLFQLYTNFGGLDDTGPRYAGGSNATVAGTRVPTFTCPSDTPSSIGSITQHNYVLNAGNTSFYQSALPIGCTGGSVTSTTCTAFGGAPFGWYEDPAMLSSGGDSSPVGYSSGDPAAGLAGRPRRIAEITDGTSNTLMASEVNQGQDGGDYRGFSWWGGAAGFTAFSQPNSSDPDVLTGAGCDSNPPNAPCTTTSTASRPRMQVARSRHTNGVNASLCDGSVKFVSNAVDLGTWRGLSTSQGGEVLGDF</sequence>
<accession>A0A6M5Z2H1</accession>
<keyword evidence="1" id="KW-1133">Transmembrane helix</keyword>
<protein>
    <recommendedName>
        <fullName evidence="2">DUF1559 domain-containing protein</fullName>
    </recommendedName>
</protein>
<feature type="transmembrane region" description="Helical" evidence="1">
    <location>
        <begin position="14"/>
        <end position="33"/>
    </location>
</feature>
<keyword evidence="4" id="KW-1185">Reference proteome</keyword>
<evidence type="ECO:0000256" key="1">
    <source>
        <dbReference type="SAM" id="Phobius"/>
    </source>
</evidence>